<feature type="region of interest" description="Disordered" evidence="1">
    <location>
        <begin position="82"/>
        <end position="107"/>
    </location>
</feature>
<evidence type="ECO:0000313" key="2">
    <source>
        <dbReference type="EMBL" id="JAE35145.1"/>
    </source>
</evidence>
<dbReference type="AlphaFoldDB" id="A0A0A9HDC5"/>
<name>A0A0A9HDC5_ARUDO</name>
<proteinExistence type="predicted"/>
<reference evidence="2" key="1">
    <citation type="submission" date="2014-09" db="EMBL/GenBank/DDBJ databases">
        <authorList>
            <person name="Magalhaes I.L.F."/>
            <person name="Oliveira U."/>
            <person name="Santos F.R."/>
            <person name="Vidigal T.H.D.A."/>
            <person name="Brescovit A.D."/>
            <person name="Santos A.J."/>
        </authorList>
    </citation>
    <scope>NUCLEOTIDE SEQUENCE</scope>
    <source>
        <tissue evidence="2">Shoot tissue taken approximately 20 cm above the soil surface</tissue>
    </source>
</reference>
<reference evidence="2" key="2">
    <citation type="journal article" date="2015" name="Data Brief">
        <title>Shoot transcriptome of the giant reed, Arundo donax.</title>
        <authorList>
            <person name="Barrero R.A."/>
            <person name="Guerrero F.D."/>
            <person name="Moolhuijzen P."/>
            <person name="Goolsby J.A."/>
            <person name="Tidwell J."/>
            <person name="Bellgard S.E."/>
            <person name="Bellgard M.I."/>
        </authorList>
    </citation>
    <scope>NUCLEOTIDE SEQUENCE</scope>
    <source>
        <tissue evidence="2">Shoot tissue taken approximately 20 cm above the soil surface</tissue>
    </source>
</reference>
<dbReference type="EMBL" id="GBRH01178395">
    <property type="protein sequence ID" value="JAE19501.1"/>
    <property type="molecule type" value="Transcribed_RNA"/>
</dbReference>
<sequence>MYEEVAQPSGSPSTSALARLFSPLYHTIFTNEQQDQPPPGSLLRHRHQQADPSLSSSRLAPPPPARGTLDGTAVASLWRQQREQRQGRCMAAGRSTAASRWRSARRPGRSASRRAAIHLIVVHGHSISWRVLAFGGFSPFFFMFLVLRCSWLDSSC</sequence>
<organism evidence="2">
    <name type="scientific">Arundo donax</name>
    <name type="common">Giant reed</name>
    <name type="synonym">Donax arundinaceus</name>
    <dbReference type="NCBI Taxonomy" id="35708"/>
    <lineage>
        <taxon>Eukaryota</taxon>
        <taxon>Viridiplantae</taxon>
        <taxon>Streptophyta</taxon>
        <taxon>Embryophyta</taxon>
        <taxon>Tracheophyta</taxon>
        <taxon>Spermatophyta</taxon>
        <taxon>Magnoliopsida</taxon>
        <taxon>Liliopsida</taxon>
        <taxon>Poales</taxon>
        <taxon>Poaceae</taxon>
        <taxon>PACMAD clade</taxon>
        <taxon>Arundinoideae</taxon>
        <taxon>Arundineae</taxon>
        <taxon>Arundo</taxon>
    </lineage>
</organism>
<feature type="region of interest" description="Disordered" evidence="1">
    <location>
        <begin position="31"/>
        <end position="66"/>
    </location>
</feature>
<dbReference type="EMBL" id="GBRH01162751">
    <property type="protein sequence ID" value="JAE35145.1"/>
    <property type="molecule type" value="Transcribed_RNA"/>
</dbReference>
<evidence type="ECO:0000256" key="1">
    <source>
        <dbReference type="SAM" id="MobiDB-lite"/>
    </source>
</evidence>
<accession>A0A0A9HDC5</accession>
<protein>
    <submittedName>
        <fullName evidence="2">Uncharacterized protein</fullName>
    </submittedName>
</protein>
<feature type="compositionally biased region" description="Low complexity" evidence="1">
    <location>
        <begin position="91"/>
        <end position="101"/>
    </location>
</feature>